<protein>
    <submittedName>
        <fullName evidence="1">Uncharacterized protein</fullName>
    </submittedName>
</protein>
<evidence type="ECO:0000313" key="1">
    <source>
        <dbReference type="EMBL" id="BAY55274.1"/>
    </source>
</evidence>
<name>A0A1Z4JES1_LEPBY</name>
<dbReference type="EMBL" id="AP018203">
    <property type="protein sequence ID" value="BAY55274.1"/>
    <property type="molecule type" value="Genomic_DNA"/>
</dbReference>
<evidence type="ECO:0000313" key="2">
    <source>
        <dbReference type="Proteomes" id="UP000217895"/>
    </source>
</evidence>
<proteinExistence type="predicted"/>
<gene>
    <name evidence="1" type="ORF">NIES2135_20970</name>
</gene>
<dbReference type="Proteomes" id="UP000217895">
    <property type="component" value="Chromosome"/>
</dbReference>
<keyword evidence="2" id="KW-1185">Reference proteome</keyword>
<organism evidence="1 2">
    <name type="scientific">Leptolyngbya boryana NIES-2135</name>
    <dbReference type="NCBI Taxonomy" id="1973484"/>
    <lineage>
        <taxon>Bacteria</taxon>
        <taxon>Bacillati</taxon>
        <taxon>Cyanobacteriota</taxon>
        <taxon>Cyanophyceae</taxon>
        <taxon>Leptolyngbyales</taxon>
        <taxon>Leptolyngbyaceae</taxon>
        <taxon>Leptolyngbya group</taxon>
        <taxon>Leptolyngbya</taxon>
    </lineage>
</organism>
<dbReference type="AlphaFoldDB" id="A0A1Z4JES1"/>
<reference evidence="1 2" key="1">
    <citation type="submission" date="2017-06" db="EMBL/GenBank/DDBJ databases">
        <title>Genome sequencing of cyanobaciteial culture collection at National Institute for Environmental Studies (NIES).</title>
        <authorList>
            <person name="Hirose Y."/>
            <person name="Shimura Y."/>
            <person name="Fujisawa T."/>
            <person name="Nakamura Y."/>
            <person name="Kawachi M."/>
        </authorList>
    </citation>
    <scope>NUCLEOTIDE SEQUENCE [LARGE SCALE GENOMIC DNA]</scope>
    <source>
        <strain evidence="1 2">NIES-2135</strain>
    </source>
</reference>
<accession>A0A1Z4JES1</accession>
<sequence length="125" mass="12929">MALPTPEQIEQVHKQLGNLSVNDIGALVSLSIQALVEMQSAIEQGGSPGGGGGSTETTYTQIMNANDLGIVYVYADAGTADERLTEITYSSTTVGSSISETITYAGASGSYRPVSRSRSIAGIPE</sequence>